<evidence type="ECO:0000256" key="3">
    <source>
        <dbReference type="ARBA" id="ARBA00023163"/>
    </source>
</evidence>
<dbReference type="Proteomes" id="UP000217758">
    <property type="component" value="Chromosome"/>
</dbReference>
<dbReference type="SUPFAM" id="SSF46955">
    <property type="entry name" value="Putative DNA-binding domain"/>
    <property type="match status" value="1"/>
</dbReference>
<keyword evidence="2" id="KW-0238">DNA-binding</keyword>
<gene>
    <name evidence="6" type="ORF">SRT_13980</name>
</gene>
<dbReference type="SMART" id="SM00422">
    <property type="entry name" value="HTH_MERR"/>
    <property type="match status" value="1"/>
</dbReference>
<keyword evidence="1" id="KW-0805">Transcription regulation</keyword>
<dbReference type="InterPro" id="IPR000551">
    <property type="entry name" value="MerR-type_HTH_dom"/>
</dbReference>
<name>A0A1L7LKG6_9STRE</name>
<evidence type="ECO:0000259" key="5">
    <source>
        <dbReference type="PROSITE" id="PS50937"/>
    </source>
</evidence>
<protein>
    <submittedName>
        <fullName evidence="6">Transcriptional regulator</fullName>
    </submittedName>
</protein>
<evidence type="ECO:0000256" key="1">
    <source>
        <dbReference type="ARBA" id="ARBA00023015"/>
    </source>
</evidence>
<feature type="domain" description="HTH merR-type" evidence="5">
    <location>
        <begin position="1"/>
        <end position="68"/>
    </location>
</feature>
<proteinExistence type="predicted"/>
<dbReference type="GO" id="GO:0003677">
    <property type="term" value="F:DNA binding"/>
    <property type="evidence" value="ECO:0007669"/>
    <property type="project" value="UniProtKB-KW"/>
</dbReference>
<dbReference type="CDD" id="cd01282">
    <property type="entry name" value="HTH_MerR-like_sg3"/>
    <property type="match status" value="1"/>
</dbReference>
<keyword evidence="7" id="KW-1185">Reference proteome</keyword>
<evidence type="ECO:0000256" key="2">
    <source>
        <dbReference type="ARBA" id="ARBA00023125"/>
    </source>
</evidence>
<keyword evidence="4" id="KW-0175">Coiled coil</keyword>
<dbReference type="AlphaFoldDB" id="A0A1L7LKG6"/>
<evidence type="ECO:0000256" key="4">
    <source>
        <dbReference type="SAM" id="Coils"/>
    </source>
</evidence>
<dbReference type="PROSITE" id="PS00552">
    <property type="entry name" value="HTH_MERR_1"/>
    <property type="match status" value="1"/>
</dbReference>
<organism evidence="6 7">
    <name type="scientific">Streptococcus troglodytae</name>
    <dbReference type="NCBI Taxonomy" id="1111760"/>
    <lineage>
        <taxon>Bacteria</taxon>
        <taxon>Bacillati</taxon>
        <taxon>Bacillota</taxon>
        <taxon>Bacilli</taxon>
        <taxon>Lactobacillales</taxon>
        <taxon>Streptococcaceae</taxon>
        <taxon>Streptococcus</taxon>
    </lineage>
</organism>
<dbReference type="GO" id="GO:0003700">
    <property type="term" value="F:DNA-binding transcription factor activity"/>
    <property type="evidence" value="ECO:0007669"/>
    <property type="project" value="InterPro"/>
</dbReference>
<dbReference type="Gene3D" id="1.10.1660.10">
    <property type="match status" value="1"/>
</dbReference>
<sequence>MRIGEVSKLTNVSMRSLRYYEEKGLIHPERLENGYRDYDKLTLERIKTLKLYFDLGLTTAEMQQVMGCDPFVFPYKNLMCKDVIMIYEDKLKEVSHQIQILQQIESRLKERLMKIYHLKEDGINERY</sequence>
<dbReference type="PANTHER" id="PTHR30204">
    <property type="entry name" value="REDOX-CYCLING DRUG-SENSING TRANSCRIPTIONAL ACTIVATOR SOXR"/>
    <property type="match status" value="1"/>
</dbReference>
<dbReference type="InterPro" id="IPR047057">
    <property type="entry name" value="MerR_fam"/>
</dbReference>
<dbReference type="PANTHER" id="PTHR30204:SF94">
    <property type="entry name" value="HEAVY METAL-DEPENDENT TRANSCRIPTIONAL REGULATOR HI_0293-RELATED"/>
    <property type="match status" value="1"/>
</dbReference>
<dbReference type="RefSeq" id="WP_002266067.1">
    <property type="nucleotide sequence ID" value="NZ_AP014612.1"/>
</dbReference>
<feature type="coiled-coil region" evidence="4">
    <location>
        <begin position="84"/>
        <end position="111"/>
    </location>
</feature>
<evidence type="ECO:0000313" key="6">
    <source>
        <dbReference type="EMBL" id="BAQ24659.1"/>
    </source>
</evidence>
<dbReference type="KEGG" id="strg:SRT_13980"/>
<dbReference type="EMBL" id="AP014612">
    <property type="protein sequence ID" value="BAQ24659.1"/>
    <property type="molecule type" value="Genomic_DNA"/>
</dbReference>
<reference evidence="6 7" key="1">
    <citation type="journal article" date="2016" name="Microbiol. Immunol.">
        <title>Complete genome sequence of Streptococcus troglodytae TKU31 isolated from the oral cavity of a chimpanzee (Pan troglodytes).</title>
        <authorList>
            <person name="Okamoto M."/>
            <person name="Naito M."/>
            <person name="Miyanohara M."/>
            <person name="Imai S."/>
            <person name="Nomura Y."/>
            <person name="Saito W."/>
            <person name="Momoi Y."/>
            <person name="Takada K."/>
            <person name="Miyabe-Nishiwaki T."/>
            <person name="Tomonaga M."/>
            <person name="Hanada N."/>
        </authorList>
    </citation>
    <scope>NUCLEOTIDE SEQUENCE [LARGE SCALE GENOMIC DNA]</scope>
    <source>
        <strain evidence="7">TKU 31</strain>
    </source>
</reference>
<keyword evidence="3" id="KW-0804">Transcription</keyword>
<dbReference type="PROSITE" id="PS50937">
    <property type="entry name" value="HTH_MERR_2"/>
    <property type="match status" value="1"/>
</dbReference>
<evidence type="ECO:0000313" key="7">
    <source>
        <dbReference type="Proteomes" id="UP000217758"/>
    </source>
</evidence>
<dbReference type="PRINTS" id="PR00040">
    <property type="entry name" value="HTHMERR"/>
</dbReference>
<dbReference type="Pfam" id="PF13411">
    <property type="entry name" value="MerR_1"/>
    <property type="match status" value="1"/>
</dbReference>
<accession>A0A1L7LKG6</accession>
<dbReference type="InterPro" id="IPR009061">
    <property type="entry name" value="DNA-bd_dom_put_sf"/>
</dbReference>